<evidence type="ECO:0000256" key="4">
    <source>
        <dbReference type="ARBA" id="ARBA00022692"/>
    </source>
</evidence>
<dbReference type="PROSITE" id="PS50216">
    <property type="entry name" value="DHHC"/>
    <property type="match status" value="1"/>
</dbReference>
<dbReference type="InterPro" id="IPR001594">
    <property type="entry name" value="Palmitoyltrfase_DHHC"/>
</dbReference>
<keyword evidence="5 8" id="KW-1133">Transmembrane helix</keyword>
<keyword evidence="11" id="KW-1185">Reference proteome</keyword>
<dbReference type="InterPro" id="IPR039859">
    <property type="entry name" value="PFA4/ZDH16/20/ERF2-like"/>
</dbReference>
<proteinExistence type="inferred from homology"/>
<protein>
    <recommendedName>
        <fullName evidence="8">S-acyltransferase</fullName>
        <ecNumber evidence="8">2.3.1.225</ecNumber>
    </recommendedName>
    <alternativeName>
        <fullName evidence="8">Palmitoyltransferase</fullName>
    </alternativeName>
</protein>
<keyword evidence="7 8" id="KW-0012">Acyltransferase</keyword>
<feature type="transmembrane region" description="Helical" evidence="8">
    <location>
        <begin position="99"/>
        <end position="121"/>
    </location>
</feature>
<dbReference type="EC" id="2.3.1.225" evidence="8"/>
<evidence type="ECO:0000313" key="10">
    <source>
        <dbReference type="EMBL" id="KAJ7954520.1"/>
    </source>
</evidence>
<dbReference type="PANTHER" id="PTHR12246">
    <property type="entry name" value="PALMITOYLTRANSFERASE ZDHHC16"/>
    <property type="match status" value="1"/>
</dbReference>
<accession>A0AAD7LC21</accession>
<keyword evidence="4 8" id="KW-0812">Transmembrane</keyword>
<dbReference type="Pfam" id="PF01529">
    <property type="entry name" value="DHHC"/>
    <property type="match status" value="1"/>
</dbReference>
<feature type="transmembrane region" description="Helical" evidence="8">
    <location>
        <begin position="65"/>
        <end position="87"/>
    </location>
</feature>
<dbReference type="AlphaFoldDB" id="A0AAD7LC21"/>
<dbReference type="KEGG" id="qsa:O6P43_026092"/>
<comment type="similarity">
    <text evidence="2 8">Belongs to the DHHC palmitoyltransferase family.</text>
</comment>
<evidence type="ECO:0000256" key="6">
    <source>
        <dbReference type="ARBA" id="ARBA00023136"/>
    </source>
</evidence>
<dbReference type="Proteomes" id="UP001163823">
    <property type="component" value="Chromosome 10"/>
</dbReference>
<comment type="catalytic activity">
    <reaction evidence="8">
        <text>L-cysteinyl-[protein] + hexadecanoyl-CoA = S-hexadecanoyl-L-cysteinyl-[protein] + CoA</text>
        <dbReference type="Rhea" id="RHEA:36683"/>
        <dbReference type="Rhea" id="RHEA-COMP:10131"/>
        <dbReference type="Rhea" id="RHEA-COMP:11032"/>
        <dbReference type="ChEBI" id="CHEBI:29950"/>
        <dbReference type="ChEBI" id="CHEBI:57287"/>
        <dbReference type="ChEBI" id="CHEBI:57379"/>
        <dbReference type="ChEBI" id="CHEBI:74151"/>
        <dbReference type="EC" id="2.3.1.225"/>
    </reaction>
</comment>
<dbReference type="GO" id="GO:0019706">
    <property type="term" value="F:protein-cysteine S-palmitoyltransferase activity"/>
    <property type="evidence" value="ECO:0007669"/>
    <property type="project" value="UniProtKB-EC"/>
</dbReference>
<comment type="domain">
    <text evidence="8">The DHHC domain is required for palmitoyltransferase activity.</text>
</comment>
<reference evidence="10" key="1">
    <citation type="journal article" date="2023" name="Science">
        <title>Elucidation of the pathway for biosynthesis of saponin adjuvants from the soapbark tree.</title>
        <authorList>
            <person name="Reed J."/>
            <person name="Orme A."/>
            <person name="El-Demerdash A."/>
            <person name="Owen C."/>
            <person name="Martin L.B.B."/>
            <person name="Misra R.C."/>
            <person name="Kikuchi S."/>
            <person name="Rejzek M."/>
            <person name="Martin A.C."/>
            <person name="Harkess A."/>
            <person name="Leebens-Mack J."/>
            <person name="Louveau T."/>
            <person name="Stephenson M.J."/>
            <person name="Osbourn A."/>
        </authorList>
    </citation>
    <scope>NUCLEOTIDE SEQUENCE</scope>
    <source>
        <strain evidence="10">S10</strain>
    </source>
</reference>
<dbReference type="EMBL" id="JARAOO010000010">
    <property type="protein sequence ID" value="KAJ7954520.1"/>
    <property type="molecule type" value="Genomic_DNA"/>
</dbReference>
<dbReference type="GO" id="GO:0012505">
    <property type="term" value="C:endomembrane system"/>
    <property type="evidence" value="ECO:0007669"/>
    <property type="project" value="UniProtKB-SubCell"/>
</dbReference>
<feature type="domain" description="Palmitoyltransferase DHHC" evidence="9">
    <location>
        <begin position="145"/>
        <end position="297"/>
    </location>
</feature>
<name>A0AAD7LC21_QUISA</name>
<sequence>MASSTEEQLITITENYETMCWGCGLRLLLPSFAPSYKCGWCGAITSPNKLKCDRNYFRWRRLRDLCFVSVLFVFMLFVICGGLWAVWPVVFSISISCGVFHSIIAIILSIATISFFSLAAFQCAGKPPTIIWGSYPAVGKGDLENYTFCQYCSKPKPPRAHHCRSCRMCVMDMDHHCPFIGNCVGAANHRHFVCFLTSAVISTVYVSIMSAHAGLHIWPPLTYRSLEHFNGFSSDMAWRAVREVIFALLRSAVFLSARGLVLVYLFISSVSVEIGLSVLLWQQLCYIYEGKTYLTHLSSQTSDEDGKRDCQNFARFFGFPHFISRFLPNVRDTQKRHKK</sequence>
<evidence type="ECO:0000256" key="2">
    <source>
        <dbReference type="ARBA" id="ARBA00008574"/>
    </source>
</evidence>
<comment type="subcellular location">
    <subcellularLocation>
        <location evidence="1">Endomembrane system</location>
        <topology evidence="1">Multi-pass membrane protein</topology>
    </subcellularLocation>
</comment>
<organism evidence="10 11">
    <name type="scientific">Quillaja saponaria</name>
    <name type="common">Soap bark tree</name>
    <dbReference type="NCBI Taxonomy" id="32244"/>
    <lineage>
        <taxon>Eukaryota</taxon>
        <taxon>Viridiplantae</taxon>
        <taxon>Streptophyta</taxon>
        <taxon>Embryophyta</taxon>
        <taxon>Tracheophyta</taxon>
        <taxon>Spermatophyta</taxon>
        <taxon>Magnoliopsida</taxon>
        <taxon>eudicotyledons</taxon>
        <taxon>Gunneridae</taxon>
        <taxon>Pentapetalae</taxon>
        <taxon>rosids</taxon>
        <taxon>fabids</taxon>
        <taxon>Fabales</taxon>
        <taxon>Quillajaceae</taxon>
        <taxon>Quillaja</taxon>
    </lineage>
</organism>
<evidence type="ECO:0000256" key="3">
    <source>
        <dbReference type="ARBA" id="ARBA00022679"/>
    </source>
</evidence>
<gene>
    <name evidence="10" type="ORF">O6P43_026092</name>
</gene>
<keyword evidence="6 8" id="KW-0472">Membrane</keyword>
<evidence type="ECO:0000256" key="5">
    <source>
        <dbReference type="ARBA" id="ARBA00022989"/>
    </source>
</evidence>
<feature type="transmembrane region" description="Helical" evidence="8">
    <location>
        <begin position="192"/>
        <end position="218"/>
    </location>
</feature>
<evidence type="ECO:0000259" key="9">
    <source>
        <dbReference type="Pfam" id="PF01529"/>
    </source>
</evidence>
<evidence type="ECO:0000256" key="1">
    <source>
        <dbReference type="ARBA" id="ARBA00004127"/>
    </source>
</evidence>
<evidence type="ECO:0000313" key="11">
    <source>
        <dbReference type="Proteomes" id="UP001163823"/>
    </source>
</evidence>
<evidence type="ECO:0000256" key="8">
    <source>
        <dbReference type="RuleBase" id="RU079119"/>
    </source>
</evidence>
<keyword evidence="3 8" id="KW-0808">Transferase</keyword>
<evidence type="ECO:0000256" key="7">
    <source>
        <dbReference type="ARBA" id="ARBA00023315"/>
    </source>
</evidence>
<comment type="caution">
    <text evidence="10">The sequence shown here is derived from an EMBL/GenBank/DDBJ whole genome shotgun (WGS) entry which is preliminary data.</text>
</comment>